<keyword evidence="4 8" id="KW-0548">Nucleotidyltransferase</keyword>
<dbReference type="PANTHER" id="PTHR23079">
    <property type="entry name" value="RNA-DEPENDENT RNA POLYMERASE"/>
    <property type="match status" value="1"/>
</dbReference>
<proteinExistence type="inferred from homology"/>
<accession>A0A485KI36</accession>
<dbReference type="GO" id="GO:0030422">
    <property type="term" value="P:siRNA processing"/>
    <property type="evidence" value="ECO:0007669"/>
    <property type="project" value="TreeGrafter"/>
</dbReference>
<evidence type="ECO:0000256" key="6">
    <source>
        <dbReference type="ARBA" id="ARBA00023158"/>
    </source>
</evidence>
<evidence type="ECO:0000256" key="3">
    <source>
        <dbReference type="ARBA" id="ARBA00022679"/>
    </source>
</evidence>
<evidence type="ECO:0000313" key="10">
    <source>
        <dbReference type="EMBL" id="KAF0704718.1"/>
    </source>
</evidence>
<evidence type="ECO:0000256" key="2">
    <source>
        <dbReference type="ARBA" id="ARBA00022484"/>
    </source>
</evidence>
<name>A0A485KI36_9STRA</name>
<dbReference type="EC" id="2.7.7.48" evidence="8"/>
<dbReference type="OrthoDB" id="97541at2759"/>
<dbReference type="GO" id="GO:0003968">
    <property type="term" value="F:RNA-directed RNA polymerase activity"/>
    <property type="evidence" value="ECO:0007669"/>
    <property type="project" value="UniProtKB-KW"/>
</dbReference>
<dbReference type="InterPro" id="IPR058752">
    <property type="entry name" value="RDRP_C_head"/>
</dbReference>
<dbReference type="InterPro" id="IPR057596">
    <property type="entry name" value="RDRP_core"/>
</dbReference>
<evidence type="ECO:0000256" key="5">
    <source>
        <dbReference type="ARBA" id="ARBA00022884"/>
    </source>
</evidence>
<dbReference type="InterPro" id="IPR001763">
    <property type="entry name" value="Rhodanese-like_dom"/>
</dbReference>
<keyword evidence="12" id="KW-1185">Reference proteome</keyword>
<dbReference type="InterPro" id="IPR007855">
    <property type="entry name" value="RDRP"/>
</dbReference>
<keyword evidence="5 8" id="KW-0694">RNA-binding</keyword>
<evidence type="ECO:0000256" key="4">
    <source>
        <dbReference type="ARBA" id="ARBA00022695"/>
    </source>
</evidence>
<evidence type="ECO:0000313" key="11">
    <source>
        <dbReference type="EMBL" id="VFT84196.1"/>
    </source>
</evidence>
<dbReference type="PROSITE" id="PS50206">
    <property type="entry name" value="RHODANESE_3"/>
    <property type="match status" value="1"/>
</dbReference>
<evidence type="ECO:0000256" key="8">
    <source>
        <dbReference type="RuleBase" id="RU363098"/>
    </source>
</evidence>
<dbReference type="Pfam" id="PF05183">
    <property type="entry name" value="RdRP"/>
    <property type="match status" value="1"/>
</dbReference>
<dbReference type="GO" id="GO:0031380">
    <property type="term" value="C:nuclear RNA-directed RNA polymerase complex"/>
    <property type="evidence" value="ECO:0007669"/>
    <property type="project" value="TreeGrafter"/>
</dbReference>
<keyword evidence="3 8" id="KW-0808">Transferase</keyword>
<reference evidence="11 12" key="1">
    <citation type="submission" date="2019-03" db="EMBL/GenBank/DDBJ databases">
        <authorList>
            <person name="Gaulin E."/>
            <person name="Dumas B."/>
        </authorList>
    </citation>
    <scope>NUCLEOTIDE SEQUENCE [LARGE SCALE GENOMIC DNA]</scope>
    <source>
        <strain evidence="11">CBS 568.67</strain>
    </source>
</reference>
<evidence type="ECO:0000256" key="7">
    <source>
        <dbReference type="ARBA" id="ARBA00048744"/>
    </source>
</evidence>
<keyword evidence="6" id="KW-0943">RNA-mediated gene silencing</keyword>
<evidence type="ECO:0000256" key="1">
    <source>
        <dbReference type="ARBA" id="ARBA00005762"/>
    </source>
</evidence>
<dbReference type="Proteomes" id="UP000332933">
    <property type="component" value="Unassembled WGS sequence"/>
</dbReference>
<reference evidence="10" key="2">
    <citation type="submission" date="2019-06" db="EMBL/GenBank/DDBJ databases">
        <title>Genomics analysis of Aphanomyces spp. identifies a new class of oomycete effector associated with host adaptation.</title>
        <authorList>
            <person name="Gaulin E."/>
        </authorList>
    </citation>
    <scope>NUCLEOTIDE SEQUENCE</scope>
    <source>
        <strain evidence="10">CBS 578.67</strain>
    </source>
</reference>
<dbReference type="AlphaFoldDB" id="A0A485KI36"/>
<comment type="similarity">
    <text evidence="1 8">Belongs to the RdRP family.</text>
</comment>
<dbReference type="Pfam" id="PF26253">
    <property type="entry name" value="RdRP_head"/>
    <property type="match status" value="1"/>
</dbReference>
<evidence type="ECO:0000313" key="12">
    <source>
        <dbReference type="Proteomes" id="UP000332933"/>
    </source>
</evidence>
<organism evidence="11 12">
    <name type="scientific">Aphanomyces stellatus</name>
    <dbReference type="NCBI Taxonomy" id="120398"/>
    <lineage>
        <taxon>Eukaryota</taxon>
        <taxon>Sar</taxon>
        <taxon>Stramenopiles</taxon>
        <taxon>Oomycota</taxon>
        <taxon>Saprolegniomycetes</taxon>
        <taxon>Saprolegniales</taxon>
        <taxon>Verrucalvaceae</taxon>
        <taxon>Aphanomyces</taxon>
    </lineage>
</organism>
<dbReference type="EMBL" id="VJMH01003830">
    <property type="protein sequence ID" value="KAF0704718.1"/>
    <property type="molecule type" value="Genomic_DNA"/>
</dbReference>
<comment type="catalytic activity">
    <reaction evidence="7 8">
        <text>RNA(n) + a ribonucleoside 5'-triphosphate = RNA(n+1) + diphosphate</text>
        <dbReference type="Rhea" id="RHEA:21248"/>
        <dbReference type="Rhea" id="RHEA-COMP:14527"/>
        <dbReference type="Rhea" id="RHEA-COMP:17342"/>
        <dbReference type="ChEBI" id="CHEBI:33019"/>
        <dbReference type="ChEBI" id="CHEBI:61557"/>
        <dbReference type="ChEBI" id="CHEBI:140395"/>
        <dbReference type="EC" id="2.7.7.48"/>
    </reaction>
</comment>
<gene>
    <name evidence="11" type="primary">Aste57867_7275</name>
    <name evidence="10" type="ORF">As57867_007250</name>
    <name evidence="11" type="ORF">ASTE57867_7275</name>
</gene>
<keyword evidence="2 8" id="KW-0696">RNA-directed RNA polymerase</keyword>
<dbReference type="PANTHER" id="PTHR23079:SF55">
    <property type="entry name" value="RNA-DIRECTED RNA POLYMERASE"/>
    <property type="match status" value="1"/>
</dbReference>
<feature type="domain" description="Rhodanese" evidence="9">
    <location>
        <begin position="298"/>
        <end position="329"/>
    </location>
</feature>
<sequence>MMATMSQCMSSREDAIALFEQHATAAPALCLLKAGATLCDQHVFEWVDALRHRLLLDIQLKARIYVPQGVCLVGVLDETHTLEAGTVFFQTRSSDYVLPPFGASVVVGRSPVLHPGDVRVLRRVDLEPLRHLYDVVVFSSKGARPDPNMMAGGDLDGDIYFCIWDPSLVPKEEFSPMDYTPPTARSLPTDAAHHPHAMGDFFVEFMKNDNLGQIANAHVVFADLNILGPKSTECLKLAALHSTAVDFAKTGVPAVMQPGLIVPKYPDFMENTTKPSYVSTKILGQLYRRAKAAPWGDACLVESKQLFHDVRLLRPGYQAFLAEADWHCYHYSMELWALACFYNVEQEIELVSGYIRKLSRQVCRQRGQRMAQDVSERLERAVRAIQSKYQDIFWAEFQEDRDDDRVLQKAAAWYYTAYTYLWDTGDAPYLSFGWLALEPMCRLLEMVNKKDVAEEP</sequence>
<dbReference type="EMBL" id="CAADRA010003842">
    <property type="protein sequence ID" value="VFT84196.1"/>
    <property type="molecule type" value="Genomic_DNA"/>
</dbReference>
<dbReference type="GO" id="GO:0003723">
    <property type="term" value="F:RNA binding"/>
    <property type="evidence" value="ECO:0007669"/>
    <property type="project" value="UniProtKB-KW"/>
</dbReference>
<protein>
    <recommendedName>
        <fullName evidence="8">RNA-dependent RNA polymerase</fullName>
        <ecNumber evidence="8">2.7.7.48</ecNumber>
    </recommendedName>
</protein>
<evidence type="ECO:0000259" key="9">
    <source>
        <dbReference type="PROSITE" id="PS50206"/>
    </source>
</evidence>